<reference evidence="2 3" key="1">
    <citation type="submission" date="2016-07" db="EMBL/GenBank/DDBJ databases">
        <title>Whole-genome of two Shewanella species isolated from a digestive organ of sea cucumber Apostichopus japonicus Selenka 1867.</title>
        <authorList>
            <person name="Hong H.-H."/>
            <person name="Choi H."/>
            <person name="Cheon S."/>
            <person name="Oh J.-S."/>
            <person name="Lee H.-G."/>
            <person name="Park C."/>
        </authorList>
    </citation>
    <scope>NUCLEOTIDE SEQUENCE [LARGE SCALE GENOMIC DNA]</scope>
    <source>
        <strain evidence="2 3">CSB03KR</strain>
    </source>
</reference>
<dbReference type="PANTHER" id="PTHR36113">
    <property type="entry name" value="LYASE, PUTATIVE-RELATED-RELATED"/>
    <property type="match status" value="1"/>
</dbReference>
<organism evidence="2 3">
    <name type="scientific">Shewanella colwelliana</name>
    <name type="common">Alteromonas colwelliana</name>
    <dbReference type="NCBI Taxonomy" id="23"/>
    <lineage>
        <taxon>Bacteria</taxon>
        <taxon>Pseudomonadati</taxon>
        <taxon>Pseudomonadota</taxon>
        <taxon>Gammaproteobacteria</taxon>
        <taxon>Alteromonadales</taxon>
        <taxon>Shewanellaceae</taxon>
        <taxon>Shewanella</taxon>
    </lineage>
</organism>
<proteinExistence type="predicted"/>
<evidence type="ECO:0000313" key="3">
    <source>
        <dbReference type="Proteomes" id="UP000095230"/>
    </source>
</evidence>
<protein>
    <submittedName>
        <fullName evidence="2">Glyoxalase</fullName>
    </submittedName>
</protein>
<dbReference type="PROSITE" id="PS51819">
    <property type="entry name" value="VOC"/>
    <property type="match status" value="1"/>
</dbReference>
<dbReference type="Pfam" id="PF00903">
    <property type="entry name" value="Glyoxalase"/>
    <property type="match status" value="1"/>
</dbReference>
<dbReference type="SUPFAM" id="SSF54593">
    <property type="entry name" value="Glyoxalase/Bleomycin resistance protein/Dihydroxybiphenyl dioxygenase"/>
    <property type="match status" value="1"/>
</dbReference>
<accession>A0A1E5IQ19</accession>
<gene>
    <name evidence="2" type="ORF">BEL05_10305</name>
</gene>
<dbReference type="InterPro" id="IPR029068">
    <property type="entry name" value="Glyas_Bleomycin-R_OHBP_Dase"/>
</dbReference>
<sequence length="141" mass="16187">MIHLEHINLVVTDIDHTLSFYRAAFPHWHIRGGGQGNWYGKPRSWVHFGDDYQYLAFNDDGEGENRDLTGHQVGLAHFAFVTDNIEAVIQRLADEGFAVDKDGAVNPHRRNVYFIDPNGYEVEFVQYLSDLPAQRNHYEAA</sequence>
<evidence type="ECO:0000259" key="1">
    <source>
        <dbReference type="PROSITE" id="PS51819"/>
    </source>
</evidence>
<dbReference type="STRING" id="23.BEL05_10305"/>
<feature type="domain" description="VOC" evidence="1">
    <location>
        <begin position="3"/>
        <end position="127"/>
    </location>
</feature>
<dbReference type="Proteomes" id="UP000095230">
    <property type="component" value="Unassembled WGS sequence"/>
</dbReference>
<dbReference type="CDD" id="cd06587">
    <property type="entry name" value="VOC"/>
    <property type="match status" value="1"/>
</dbReference>
<evidence type="ECO:0000313" key="2">
    <source>
        <dbReference type="EMBL" id="OEG72662.1"/>
    </source>
</evidence>
<name>A0A1E5IQ19_SHECO</name>
<comment type="caution">
    <text evidence="2">The sequence shown here is derived from an EMBL/GenBank/DDBJ whole genome shotgun (WGS) entry which is preliminary data.</text>
</comment>
<dbReference type="AlphaFoldDB" id="A0A1E5IQ19"/>
<dbReference type="InterPro" id="IPR004360">
    <property type="entry name" value="Glyas_Fos-R_dOase_dom"/>
</dbReference>
<dbReference type="EMBL" id="MCBT01000046">
    <property type="protein sequence ID" value="OEG72662.1"/>
    <property type="molecule type" value="Genomic_DNA"/>
</dbReference>
<dbReference type="InterPro" id="IPR037523">
    <property type="entry name" value="VOC_core"/>
</dbReference>
<dbReference type="PANTHER" id="PTHR36113:SF1">
    <property type="entry name" value="GLYOXALASE_BLEOMYCIN RESISTANCE PROTEIN_DIOXYGENASE"/>
    <property type="match status" value="1"/>
</dbReference>
<dbReference type="RefSeq" id="WP_069671797.1">
    <property type="nucleotide sequence ID" value="NZ_JAWWDQ010000001.1"/>
</dbReference>
<dbReference type="OrthoDB" id="9179860at2"/>
<dbReference type="Gene3D" id="3.10.180.10">
    <property type="entry name" value="2,3-Dihydroxybiphenyl 1,2-Dioxygenase, domain 1"/>
    <property type="match status" value="1"/>
</dbReference>
<dbReference type="InterPro" id="IPR051332">
    <property type="entry name" value="Fosfomycin_Res_Enzymes"/>
</dbReference>